<keyword evidence="2" id="KW-0285">Flavoprotein</keyword>
<comment type="similarity">
    <text evidence="1">Belongs to the paxM FAD-dependent monooxygenase family.</text>
</comment>
<evidence type="ECO:0000313" key="7">
    <source>
        <dbReference type="Proteomes" id="UP000738359"/>
    </source>
</evidence>
<dbReference type="Gene3D" id="3.50.50.60">
    <property type="entry name" value="FAD/NAD(P)-binding domain"/>
    <property type="match status" value="1"/>
</dbReference>
<dbReference type="Pfam" id="PF01494">
    <property type="entry name" value="FAD_binding_3"/>
    <property type="match status" value="1"/>
</dbReference>
<dbReference type="InterPro" id="IPR002938">
    <property type="entry name" value="FAD-bd"/>
</dbReference>
<evidence type="ECO:0000256" key="3">
    <source>
        <dbReference type="ARBA" id="ARBA00022827"/>
    </source>
</evidence>
<keyword evidence="7" id="KW-1185">Reference proteome</keyword>
<evidence type="ECO:0000259" key="5">
    <source>
        <dbReference type="Pfam" id="PF01494"/>
    </source>
</evidence>
<comment type="caution">
    <text evidence="6">The sequence shown here is derived from an EMBL/GenBank/DDBJ whole genome shotgun (WGS) entry which is preliminary data.</text>
</comment>
<keyword evidence="4" id="KW-0560">Oxidoreductase</keyword>
<evidence type="ECO:0000313" key="6">
    <source>
        <dbReference type="EMBL" id="KAF9961493.1"/>
    </source>
</evidence>
<dbReference type="PANTHER" id="PTHR47356:SF2">
    <property type="entry name" value="FAD-BINDING DOMAIN-CONTAINING PROTEIN-RELATED"/>
    <property type="match status" value="1"/>
</dbReference>
<protein>
    <recommendedName>
        <fullName evidence="5">FAD-binding domain-containing protein</fullName>
    </recommendedName>
</protein>
<reference evidence="6" key="1">
    <citation type="journal article" date="2020" name="Fungal Divers.">
        <title>Resolving the Mortierellaceae phylogeny through synthesis of multi-gene phylogenetics and phylogenomics.</title>
        <authorList>
            <person name="Vandepol N."/>
            <person name="Liber J."/>
            <person name="Desiro A."/>
            <person name="Na H."/>
            <person name="Kennedy M."/>
            <person name="Barry K."/>
            <person name="Grigoriev I.V."/>
            <person name="Miller A.N."/>
            <person name="O'Donnell K."/>
            <person name="Stajich J.E."/>
            <person name="Bonito G."/>
        </authorList>
    </citation>
    <scope>NUCLEOTIDE SEQUENCE</scope>
    <source>
        <strain evidence="6">CK1249</strain>
    </source>
</reference>
<dbReference type="OrthoDB" id="655030at2759"/>
<evidence type="ECO:0000256" key="4">
    <source>
        <dbReference type="ARBA" id="ARBA00023002"/>
    </source>
</evidence>
<dbReference type="InterPro" id="IPR036188">
    <property type="entry name" value="FAD/NAD-bd_sf"/>
</dbReference>
<dbReference type="GO" id="GO:0004497">
    <property type="term" value="F:monooxygenase activity"/>
    <property type="evidence" value="ECO:0007669"/>
    <property type="project" value="InterPro"/>
</dbReference>
<proteinExistence type="inferred from homology"/>
<name>A0A9P6J3V2_MORAP</name>
<evidence type="ECO:0000256" key="1">
    <source>
        <dbReference type="ARBA" id="ARBA00007992"/>
    </source>
</evidence>
<dbReference type="PANTHER" id="PTHR47356">
    <property type="entry name" value="FAD-DEPENDENT MONOOXYGENASE ASQG-RELATED"/>
    <property type="match status" value="1"/>
</dbReference>
<accession>A0A9P6J3V2</accession>
<organism evidence="6 7">
    <name type="scientific">Mortierella alpina</name>
    <name type="common">Oleaginous fungus</name>
    <name type="synonym">Mortierella renispora</name>
    <dbReference type="NCBI Taxonomy" id="64518"/>
    <lineage>
        <taxon>Eukaryota</taxon>
        <taxon>Fungi</taxon>
        <taxon>Fungi incertae sedis</taxon>
        <taxon>Mucoromycota</taxon>
        <taxon>Mortierellomycotina</taxon>
        <taxon>Mortierellomycetes</taxon>
        <taxon>Mortierellales</taxon>
        <taxon>Mortierellaceae</taxon>
        <taxon>Mortierella</taxon>
    </lineage>
</organism>
<gene>
    <name evidence="6" type="ORF">BGZ70_008267</name>
</gene>
<dbReference type="AlphaFoldDB" id="A0A9P6J3V2"/>
<sequence>MSIASNRSMSSASPSVEFTACVNPNPTKARVIIVGAGIGGLTLAALLERAGIEYQIFERAAMVKPLGSALSIGSNVMPLFKQLGILDEILANAKPFSFSTGYNEQREATRTLDYSPAETIGGYLPHIISRPILVDILLKLVPASKITFSKKILSCKQDDEGVTIACSDNSAYQADIIVGADGAYSGVRQNLYKQLLAKGQLPKSDNADLPFNSTCLVGQTRPLDPEVFKHLSDSHTWFETIIGENKPYAWITFTTKFNTICWMVLQHLDEVSSKESDTFRNTEWGPEAAETMCKQVRDFPIPRNGMTLGDLIDNTPKEYISKVMLEEKLFDTWYGGRMVLLGDGLGAVSAMQDAVTLANCLYELSEYPTTDEIAKAFKHYQTERYPLAKSAYDTSHRLAMVVGQSWYNDVFRALMKWMPKSLFTRSLSVMYSYRPQASFLPPVKDLGMIKPAPQASLARARANAAARASRASSRRASSAQAI</sequence>
<dbReference type="InterPro" id="IPR050562">
    <property type="entry name" value="FAD_mOase_fung"/>
</dbReference>
<dbReference type="GO" id="GO:0071949">
    <property type="term" value="F:FAD binding"/>
    <property type="evidence" value="ECO:0007669"/>
    <property type="project" value="InterPro"/>
</dbReference>
<evidence type="ECO:0000256" key="2">
    <source>
        <dbReference type="ARBA" id="ARBA00022630"/>
    </source>
</evidence>
<keyword evidence="3" id="KW-0274">FAD</keyword>
<feature type="domain" description="FAD-binding" evidence="5">
    <location>
        <begin position="29"/>
        <end position="393"/>
    </location>
</feature>
<dbReference type="Proteomes" id="UP000738359">
    <property type="component" value="Unassembled WGS sequence"/>
</dbReference>
<dbReference type="SUPFAM" id="SSF51905">
    <property type="entry name" value="FAD/NAD(P)-binding domain"/>
    <property type="match status" value="1"/>
</dbReference>
<dbReference type="PRINTS" id="PR00420">
    <property type="entry name" value="RNGMNOXGNASE"/>
</dbReference>
<dbReference type="EMBL" id="JAAAHY010000581">
    <property type="protein sequence ID" value="KAF9961493.1"/>
    <property type="molecule type" value="Genomic_DNA"/>
</dbReference>